<keyword evidence="3" id="KW-1185">Reference proteome</keyword>
<dbReference type="Proteomes" id="UP000017559">
    <property type="component" value="Unassembled WGS sequence"/>
</dbReference>
<name>V2W3P0_MONRO</name>
<evidence type="ECO:0000256" key="1">
    <source>
        <dbReference type="SAM" id="MobiDB-lite"/>
    </source>
</evidence>
<evidence type="ECO:0000313" key="3">
    <source>
        <dbReference type="Proteomes" id="UP000017559"/>
    </source>
</evidence>
<comment type="caution">
    <text evidence="2">The sequence shown here is derived from an EMBL/GenBank/DDBJ whole genome shotgun (WGS) entry which is preliminary data.</text>
</comment>
<organism evidence="2 3">
    <name type="scientific">Moniliophthora roreri (strain MCA 2997)</name>
    <name type="common">Cocoa frosty pod rot fungus</name>
    <name type="synonym">Crinipellis roreri</name>
    <dbReference type="NCBI Taxonomy" id="1381753"/>
    <lineage>
        <taxon>Eukaryota</taxon>
        <taxon>Fungi</taxon>
        <taxon>Dikarya</taxon>
        <taxon>Basidiomycota</taxon>
        <taxon>Agaricomycotina</taxon>
        <taxon>Agaricomycetes</taxon>
        <taxon>Agaricomycetidae</taxon>
        <taxon>Agaricales</taxon>
        <taxon>Marasmiineae</taxon>
        <taxon>Marasmiaceae</taxon>
        <taxon>Moniliophthora</taxon>
    </lineage>
</organism>
<feature type="compositionally biased region" description="Polar residues" evidence="1">
    <location>
        <begin position="56"/>
        <end position="69"/>
    </location>
</feature>
<dbReference type="KEGG" id="mrr:Moror_9660"/>
<feature type="region of interest" description="Disordered" evidence="1">
    <location>
        <begin position="46"/>
        <end position="70"/>
    </location>
</feature>
<gene>
    <name evidence="2" type="ORF">Moror_9660</name>
</gene>
<accession>V2W3P0</accession>
<proteinExistence type="predicted"/>
<protein>
    <submittedName>
        <fullName evidence="2">Uncharacterized protein</fullName>
    </submittedName>
</protein>
<dbReference type="HOGENOM" id="CLU_2386696_0_0_1"/>
<sequence>MGRAPRANSNLAQYSSQSFNWKRCQKALAAQQEEVLVEELTVEHESIEEIEDTLPTIPNSGSEGPQTHTDLLFTTPIRNSITFTHPFKSPTCAS</sequence>
<dbReference type="AlphaFoldDB" id="V2W3P0"/>
<dbReference type="EMBL" id="AWSO01002474">
    <property type="protein sequence ID" value="ESK81423.1"/>
    <property type="molecule type" value="Genomic_DNA"/>
</dbReference>
<evidence type="ECO:0000313" key="2">
    <source>
        <dbReference type="EMBL" id="ESK81423.1"/>
    </source>
</evidence>
<reference evidence="2 3" key="1">
    <citation type="journal article" date="2014" name="BMC Genomics">
        <title>Genome and secretome analysis of the hemibiotrophic fungal pathogen, Moniliophthora roreri, which causes frosty pod rot disease of cacao: mechanisms of the biotrophic and necrotrophic phases.</title>
        <authorList>
            <person name="Meinhardt L.W."/>
            <person name="Costa G.G.L."/>
            <person name="Thomazella D.P.T."/>
            <person name="Teixeira P.J.P.L."/>
            <person name="Carazzolle M.F."/>
            <person name="Schuster S.C."/>
            <person name="Carlson J.E."/>
            <person name="Guiltinan M.J."/>
            <person name="Mieczkowski P."/>
            <person name="Farmer A."/>
            <person name="Ramaraj T."/>
            <person name="Crozier J."/>
            <person name="Davis R.E."/>
            <person name="Shao J."/>
            <person name="Melnick R.L."/>
            <person name="Pereira G.A.G."/>
            <person name="Bailey B.A."/>
        </authorList>
    </citation>
    <scope>NUCLEOTIDE SEQUENCE [LARGE SCALE GENOMIC DNA]</scope>
    <source>
        <strain evidence="2 3">MCA 2997</strain>
    </source>
</reference>